<reference evidence="2 3" key="1">
    <citation type="submission" date="2024-06" db="EMBL/GenBank/DDBJ databases">
        <title>Genomics of switchgrass bacterial isolates.</title>
        <authorList>
            <person name="Shade A."/>
        </authorList>
    </citation>
    <scope>NUCLEOTIDE SEQUENCE [LARGE SCALE GENOMIC DNA]</scope>
    <source>
        <strain evidence="2 3">PvP084</strain>
    </source>
</reference>
<accession>A0ABV2NC10</accession>
<organism evidence="2 3">
    <name type="scientific">Methylobacterium radiotolerans</name>
    <dbReference type="NCBI Taxonomy" id="31998"/>
    <lineage>
        <taxon>Bacteria</taxon>
        <taxon>Pseudomonadati</taxon>
        <taxon>Pseudomonadota</taxon>
        <taxon>Alphaproteobacteria</taxon>
        <taxon>Hyphomicrobiales</taxon>
        <taxon>Methylobacteriaceae</taxon>
        <taxon>Methylobacterium</taxon>
    </lineage>
</organism>
<sequence length="73" mass="7724">MVAFGTYGLLWKAYRMTCNSDGRTVSTKARPSDLTSRATPASIGQRPGESSDAATLGKIDFVKASARLGAEAR</sequence>
<evidence type="ECO:0000313" key="2">
    <source>
        <dbReference type="EMBL" id="MET3864032.1"/>
    </source>
</evidence>
<feature type="region of interest" description="Disordered" evidence="1">
    <location>
        <begin position="22"/>
        <end position="52"/>
    </location>
</feature>
<protein>
    <submittedName>
        <fullName evidence="2">Uncharacterized protein</fullName>
    </submittedName>
</protein>
<gene>
    <name evidence="2" type="ORF">ABIC20_001341</name>
</gene>
<dbReference type="Proteomes" id="UP001549119">
    <property type="component" value="Unassembled WGS sequence"/>
</dbReference>
<evidence type="ECO:0000256" key="1">
    <source>
        <dbReference type="SAM" id="MobiDB-lite"/>
    </source>
</evidence>
<dbReference type="EMBL" id="JBEPNW010000002">
    <property type="protein sequence ID" value="MET3864032.1"/>
    <property type="molecule type" value="Genomic_DNA"/>
</dbReference>
<comment type="caution">
    <text evidence="2">The sequence shown here is derived from an EMBL/GenBank/DDBJ whole genome shotgun (WGS) entry which is preliminary data.</text>
</comment>
<keyword evidence="3" id="KW-1185">Reference proteome</keyword>
<proteinExistence type="predicted"/>
<feature type="compositionally biased region" description="Polar residues" evidence="1">
    <location>
        <begin position="22"/>
        <end position="39"/>
    </location>
</feature>
<evidence type="ECO:0000313" key="3">
    <source>
        <dbReference type="Proteomes" id="UP001549119"/>
    </source>
</evidence>
<name>A0ABV2NC10_9HYPH</name>